<dbReference type="SUPFAM" id="SSF54427">
    <property type="entry name" value="NTF2-like"/>
    <property type="match status" value="1"/>
</dbReference>
<dbReference type="Gene3D" id="3.10.450.50">
    <property type="match status" value="1"/>
</dbReference>
<dbReference type="GO" id="GO:0016853">
    <property type="term" value="F:isomerase activity"/>
    <property type="evidence" value="ECO:0007669"/>
    <property type="project" value="UniProtKB-KW"/>
</dbReference>
<proteinExistence type="predicted"/>
<name>A0A2P9ARY7_9HYPH</name>
<dbReference type="Proteomes" id="UP000245698">
    <property type="component" value="Unassembled WGS sequence"/>
</dbReference>
<dbReference type="PANTHER" id="PTHR41252">
    <property type="entry name" value="BLR2505 PROTEIN"/>
    <property type="match status" value="1"/>
</dbReference>
<sequence>MALSNYTGFSGEQKASWWVRRMGIAVATARTGKETGLMTRLASLAAGALLAVSAAPASGGPQEDRNIQLIKDYYAAYATGNPEAVRPFLAPDIVWRIPGHHPLAGDKRGPEEVVAFFRGLADGKFRAEPIFFQAQGDLVVDIHRGWSNVGSGPEIDQLYALMFRIRDGKIAEAQNFLTDMYQSDAFYWTHYPLKPLPGRLADDR</sequence>
<protein>
    <submittedName>
        <fullName evidence="2">Ketosteroid isomerase</fullName>
    </submittedName>
</protein>
<evidence type="ECO:0000313" key="3">
    <source>
        <dbReference type="Proteomes" id="UP000245698"/>
    </source>
</evidence>
<dbReference type="EMBL" id="FUIG01000046">
    <property type="protein sequence ID" value="SJM33941.1"/>
    <property type="molecule type" value="Genomic_DNA"/>
</dbReference>
<evidence type="ECO:0000259" key="1">
    <source>
        <dbReference type="Pfam" id="PF12680"/>
    </source>
</evidence>
<keyword evidence="2" id="KW-0413">Isomerase</keyword>
<keyword evidence="3" id="KW-1185">Reference proteome</keyword>
<dbReference type="CDD" id="cd00531">
    <property type="entry name" value="NTF2_like"/>
    <property type="match status" value="1"/>
</dbReference>
<dbReference type="PANTHER" id="PTHR41252:SF1">
    <property type="entry name" value="BLR2505 PROTEIN"/>
    <property type="match status" value="1"/>
</dbReference>
<dbReference type="InterPro" id="IPR032710">
    <property type="entry name" value="NTF2-like_dom_sf"/>
</dbReference>
<evidence type="ECO:0000313" key="2">
    <source>
        <dbReference type="EMBL" id="SJM33941.1"/>
    </source>
</evidence>
<reference evidence="3" key="1">
    <citation type="submission" date="2016-12" db="EMBL/GenBank/DDBJ databases">
        <authorList>
            <person name="Brunel B."/>
        </authorList>
    </citation>
    <scope>NUCLEOTIDE SEQUENCE [LARGE SCALE GENOMIC DNA]</scope>
</reference>
<feature type="domain" description="SnoaL-like" evidence="1">
    <location>
        <begin position="71"/>
        <end position="172"/>
    </location>
</feature>
<gene>
    <name evidence="2" type="ORF">BQ8482_380124</name>
</gene>
<dbReference type="Pfam" id="PF12680">
    <property type="entry name" value="SnoaL_2"/>
    <property type="match status" value="1"/>
</dbReference>
<dbReference type="InterPro" id="IPR037401">
    <property type="entry name" value="SnoaL-like"/>
</dbReference>
<dbReference type="AlphaFoldDB" id="A0A2P9ARY7"/>
<organism evidence="2 3">
    <name type="scientific">Mesorhizobium delmotii</name>
    <dbReference type="NCBI Taxonomy" id="1631247"/>
    <lineage>
        <taxon>Bacteria</taxon>
        <taxon>Pseudomonadati</taxon>
        <taxon>Pseudomonadota</taxon>
        <taxon>Alphaproteobacteria</taxon>
        <taxon>Hyphomicrobiales</taxon>
        <taxon>Phyllobacteriaceae</taxon>
        <taxon>Mesorhizobium</taxon>
    </lineage>
</organism>
<accession>A0A2P9ARY7</accession>